<dbReference type="Gene3D" id="3.40.50.620">
    <property type="entry name" value="HUPs"/>
    <property type="match status" value="1"/>
</dbReference>
<evidence type="ECO:0000259" key="3">
    <source>
        <dbReference type="Pfam" id="PF02698"/>
    </source>
</evidence>
<dbReference type="Gene3D" id="1.25.40.10">
    <property type="entry name" value="Tetratricopeptide repeat domain"/>
    <property type="match status" value="1"/>
</dbReference>
<dbReference type="InterPro" id="IPR019734">
    <property type="entry name" value="TPR_rpt"/>
</dbReference>
<dbReference type="InterPro" id="IPR003848">
    <property type="entry name" value="DUF218"/>
</dbReference>
<feature type="chain" id="PRO_5046100311" description="DUF218 domain-containing protein" evidence="2">
    <location>
        <begin position="23"/>
        <end position="371"/>
    </location>
</feature>
<evidence type="ECO:0000313" key="4">
    <source>
        <dbReference type="EMBL" id="KXO89537.1"/>
    </source>
</evidence>
<dbReference type="InterPro" id="IPR051599">
    <property type="entry name" value="Cell_Envelope_Assoc"/>
</dbReference>
<dbReference type="SUPFAM" id="SSF48452">
    <property type="entry name" value="TPR-like"/>
    <property type="match status" value="1"/>
</dbReference>
<dbReference type="Pfam" id="PF02698">
    <property type="entry name" value="DUF218"/>
    <property type="match status" value="1"/>
</dbReference>
<dbReference type="PROSITE" id="PS50005">
    <property type="entry name" value="TPR"/>
    <property type="match status" value="1"/>
</dbReference>
<keyword evidence="5" id="KW-1185">Reference proteome</keyword>
<dbReference type="Proteomes" id="UP000070409">
    <property type="component" value="Unassembled WGS sequence"/>
</dbReference>
<dbReference type="InterPro" id="IPR011990">
    <property type="entry name" value="TPR-like_helical_dom_sf"/>
</dbReference>
<keyword evidence="2" id="KW-0732">Signal</keyword>
<comment type="caution">
    <text evidence="4">The sequence shown here is derived from an EMBL/GenBank/DDBJ whole genome shotgun (WGS) entry which is preliminary data.</text>
</comment>
<feature type="domain" description="DUF218" evidence="3">
    <location>
        <begin position="200"/>
        <end position="319"/>
    </location>
</feature>
<dbReference type="PANTHER" id="PTHR30336">
    <property type="entry name" value="INNER MEMBRANE PROTEIN, PROBABLE PERMEASE"/>
    <property type="match status" value="1"/>
</dbReference>
<dbReference type="CDD" id="cd06259">
    <property type="entry name" value="YdcF-like"/>
    <property type="match status" value="1"/>
</dbReference>
<reference evidence="4 5" key="1">
    <citation type="submission" date="2016-02" db="EMBL/GenBank/DDBJ databases">
        <authorList>
            <person name="Teng J.L."/>
            <person name="Tang Y."/>
            <person name="Huang Y."/>
            <person name="Guo F."/>
            <person name="Wei W."/>
            <person name="Chen J.H."/>
            <person name="Wong S.Y."/>
            <person name="Lau S.K."/>
            <person name="Woo P.C."/>
        </authorList>
    </citation>
    <scope>NUCLEOTIDE SEQUENCE [LARGE SCALE GENOMIC DNA]</scope>
    <source>
        <strain evidence="4 5">JCM 13375</strain>
    </source>
</reference>
<sequence length="371" mass="38758">MDRTSALTRAVALAAVGSIVLAGCTATPSSESARSSSAATSSSSDARGVAGRVAALLAEAKAAFDSPTRTSTAGNTDKTVDNMAVVEQKLLEASALAPYRADLLFSAASARIAQKNVPGALELYRKVLSFAPDDDDAHTYLAVWNRFVGDAAGSTAEVDQLRRIAPDRVPEVESLFAAVDGAVRTPLTDLAPATAPPNAGIVVLGYALKKDGTMDAPLVQRLEKTLEVARALPAAPIVVTGGVEQAGNTEGALMKAWLVEHGVDGARITDENFARTTVENALYSSYALATKRVDHAVLVSSASHVRRGTVDLILAARENLPATFTVSSVAAVDKPLADLATPSADELRSIYRDALSTIGLWSYRSAPMLQR</sequence>
<keyword evidence="1" id="KW-0802">TPR repeat</keyword>
<dbReference type="EMBL" id="LSRE01000049">
    <property type="protein sequence ID" value="KXO89537.1"/>
    <property type="molecule type" value="Genomic_DNA"/>
</dbReference>
<proteinExistence type="predicted"/>
<accession>A0A137YUE1</accession>
<feature type="repeat" description="TPR" evidence="1">
    <location>
        <begin position="101"/>
        <end position="134"/>
    </location>
</feature>
<feature type="signal peptide" evidence="2">
    <location>
        <begin position="1"/>
        <end position="22"/>
    </location>
</feature>
<evidence type="ECO:0000313" key="5">
    <source>
        <dbReference type="Proteomes" id="UP000070409"/>
    </source>
</evidence>
<evidence type="ECO:0000256" key="2">
    <source>
        <dbReference type="SAM" id="SignalP"/>
    </source>
</evidence>
<dbReference type="PANTHER" id="PTHR30336:SF4">
    <property type="entry name" value="ENVELOPE BIOGENESIS FACTOR ELYC"/>
    <property type="match status" value="1"/>
</dbReference>
<protein>
    <recommendedName>
        <fullName evidence="3">DUF218 domain-containing protein</fullName>
    </recommendedName>
</protein>
<dbReference type="PROSITE" id="PS51257">
    <property type="entry name" value="PROKAR_LIPOPROTEIN"/>
    <property type="match status" value="1"/>
</dbReference>
<name>A0A137YUE1_9ACTN</name>
<evidence type="ECO:0000256" key="1">
    <source>
        <dbReference type="PROSITE-ProRule" id="PRU00339"/>
    </source>
</evidence>
<dbReference type="RefSeq" id="WP_068746890.1">
    <property type="nucleotide sequence ID" value="NZ_LSRE01000049.1"/>
</dbReference>
<organism evidence="4 5">
    <name type="scientific">Tsukamurella pseudospumae</name>
    <dbReference type="NCBI Taxonomy" id="239498"/>
    <lineage>
        <taxon>Bacteria</taxon>
        <taxon>Bacillati</taxon>
        <taxon>Actinomycetota</taxon>
        <taxon>Actinomycetes</taxon>
        <taxon>Mycobacteriales</taxon>
        <taxon>Tsukamurellaceae</taxon>
        <taxon>Tsukamurella</taxon>
    </lineage>
</organism>
<dbReference type="InterPro" id="IPR014729">
    <property type="entry name" value="Rossmann-like_a/b/a_fold"/>
</dbReference>
<gene>
    <name evidence="4" type="ORF">AXK61_08865</name>
</gene>